<dbReference type="PANTHER" id="PTHR43162:SF1">
    <property type="entry name" value="PRESTALK A DIFFERENTIATION PROTEIN A"/>
    <property type="match status" value="1"/>
</dbReference>
<dbReference type="InterPro" id="IPR036291">
    <property type="entry name" value="NAD(P)-bd_dom_sf"/>
</dbReference>
<evidence type="ECO:0000313" key="2">
    <source>
        <dbReference type="EMBL" id="MFC5912735.1"/>
    </source>
</evidence>
<dbReference type="Proteomes" id="UP001596200">
    <property type="component" value="Unassembled WGS sequence"/>
</dbReference>
<organism evidence="2 3">
    <name type="scientific">Streptomyces pulveraceus</name>
    <dbReference type="NCBI Taxonomy" id="68258"/>
    <lineage>
        <taxon>Bacteria</taxon>
        <taxon>Bacillati</taxon>
        <taxon>Actinomycetota</taxon>
        <taxon>Actinomycetes</taxon>
        <taxon>Kitasatosporales</taxon>
        <taxon>Streptomycetaceae</taxon>
        <taxon>Streptomyces</taxon>
    </lineage>
</organism>
<dbReference type="RefSeq" id="WP_344516877.1">
    <property type="nucleotide sequence ID" value="NZ_BAAATU010000045.1"/>
</dbReference>
<sequence length="282" mass="28811">MHTLVTGCRGRIGSTLVSLLHRDGHTVRAASRTPGDLDTTALPAGVPVVACDLGDPATFGAALDDVDSVFLYAEPSGIDAFLAAAESAGVGHIVLLSSSSVLAPDAQDNAIAASHRAVEQALTASPLTTTLLRPGAFASNAYQWAPSVRAHGSVDLPYPSSHASPIDTTDIAEAALAVLTDPRLRGSAYHLTGPESLTAAEQVGLLAAASGRPITVNAVTGAAWKESVAPFLPEPVADSLLAYAAASVDSPAEVTDDIEKLTGHPARTFAAWAEEHAAAFRP</sequence>
<evidence type="ECO:0000259" key="1">
    <source>
        <dbReference type="Pfam" id="PF13460"/>
    </source>
</evidence>
<dbReference type="InterPro" id="IPR016040">
    <property type="entry name" value="NAD(P)-bd_dom"/>
</dbReference>
<keyword evidence="3" id="KW-1185">Reference proteome</keyword>
<dbReference type="Pfam" id="PF13460">
    <property type="entry name" value="NAD_binding_10"/>
    <property type="match status" value="1"/>
</dbReference>
<name>A0ABW1GD26_9ACTN</name>
<dbReference type="EMBL" id="JBHSPU010000004">
    <property type="protein sequence ID" value="MFC5912735.1"/>
    <property type="molecule type" value="Genomic_DNA"/>
</dbReference>
<protein>
    <submittedName>
        <fullName evidence="2">NAD(P)H-binding protein</fullName>
    </submittedName>
</protein>
<feature type="domain" description="NAD(P)-binding" evidence="1">
    <location>
        <begin position="7"/>
        <end position="182"/>
    </location>
</feature>
<evidence type="ECO:0000313" key="3">
    <source>
        <dbReference type="Proteomes" id="UP001596200"/>
    </source>
</evidence>
<dbReference type="PANTHER" id="PTHR43162">
    <property type="match status" value="1"/>
</dbReference>
<dbReference type="SUPFAM" id="SSF51735">
    <property type="entry name" value="NAD(P)-binding Rossmann-fold domains"/>
    <property type="match status" value="1"/>
</dbReference>
<dbReference type="InterPro" id="IPR051604">
    <property type="entry name" value="Ergot_Alk_Oxidoreductase"/>
</dbReference>
<dbReference type="Gene3D" id="3.40.50.720">
    <property type="entry name" value="NAD(P)-binding Rossmann-like Domain"/>
    <property type="match status" value="1"/>
</dbReference>
<comment type="caution">
    <text evidence="2">The sequence shown here is derived from an EMBL/GenBank/DDBJ whole genome shotgun (WGS) entry which is preliminary data.</text>
</comment>
<proteinExistence type="predicted"/>
<reference evidence="3" key="1">
    <citation type="journal article" date="2019" name="Int. J. Syst. Evol. Microbiol.">
        <title>The Global Catalogue of Microorganisms (GCM) 10K type strain sequencing project: providing services to taxonomists for standard genome sequencing and annotation.</title>
        <authorList>
            <consortium name="The Broad Institute Genomics Platform"/>
            <consortium name="The Broad Institute Genome Sequencing Center for Infectious Disease"/>
            <person name="Wu L."/>
            <person name="Ma J."/>
        </authorList>
    </citation>
    <scope>NUCLEOTIDE SEQUENCE [LARGE SCALE GENOMIC DNA]</scope>
    <source>
        <strain evidence="3">JCM 4147</strain>
    </source>
</reference>
<gene>
    <name evidence="2" type="ORF">ACFP1B_04735</name>
</gene>
<accession>A0ABW1GD26</accession>